<dbReference type="SUPFAM" id="SSF55729">
    <property type="entry name" value="Acyl-CoA N-acyltransferases (Nat)"/>
    <property type="match status" value="1"/>
</dbReference>
<dbReference type="PANTHER" id="PTHR43441">
    <property type="entry name" value="RIBOSOMAL-PROTEIN-SERINE ACETYLTRANSFERASE"/>
    <property type="match status" value="1"/>
</dbReference>
<evidence type="ECO:0000313" key="3">
    <source>
        <dbReference type="Proteomes" id="UP000033699"/>
    </source>
</evidence>
<dbReference type="EMBL" id="JZKH01000006">
    <property type="protein sequence ID" value="KJS63050.1"/>
    <property type="molecule type" value="Genomic_DNA"/>
</dbReference>
<dbReference type="GO" id="GO:0005737">
    <property type="term" value="C:cytoplasm"/>
    <property type="evidence" value="ECO:0007669"/>
    <property type="project" value="TreeGrafter"/>
</dbReference>
<dbReference type="PROSITE" id="PS51186">
    <property type="entry name" value="GNAT"/>
    <property type="match status" value="1"/>
</dbReference>
<evidence type="ECO:0000259" key="1">
    <source>
        <dbReference type="PROSITE" id="PS51186"/>
    </source>
</evidence>
<name>A0A0F2TL99_STRR3</name>
<dbReference type="PANTHER" id="PTHR43441:SF10">
    <property type="entry name" value="ACETYLTRANSFERASE"/>
    <property type="match status" value="1"/>
</dbReference>
<dbReference type="PATRIC" id="fig|359131.3.peg.5532"/>
<dbReference type="Pfam" id="PF13302">
    <property type="entry name" value="Acetyltransf_3"/>
    <property type="match status" value="1"/>
</dbReference>
<proteinExistence type="predicted"/>
<organism evidence="2 3">
    <name type="scientific">Streptomyces rubellomurinus (strain ATCC 31215)</name>
    <dbReference type="NCBI Taxonomy" id="359131"/>
    <lineage>
        <taxon>Bacteria</taxon>
        <taxon>Bacillati</taxon>
        <taxon>Actinomycetota</taxon>
        <taxon>Actinomycetes</taxon>
        <taxon>Kitasatosporales</taxon>
        <taxon>Streptomycetaceae</taxon>
        <taxon>Streptomyces</taxon>
    </lineage>
</organism>
<dbReference type="FunFam" id="3.40.630.30:FF:000182">
    <property type="entry name" value="Putative acetyltransferase"/>
    <property type="match status" value="1"/>
</dbReference>
<comment type="caution">
    <text evidence="2">The sequence shown here is derived from an EMBL/GenBank/DDBJ whole genome shotgun (WGS) entry which is preliminary data.</text>
</comment>
<dbReference type="GO" id="GO:0008999">
    <property type="term" value="F:protein-N-terminal-alanine acetyltransferase activity"/>
    <property type="evidence" value="ECO:0007669"/>
    <property type="project" value="TreeGrafter"/>
</dbReference>
<dbReference type="Gene3D" id="3.40.630.30">
    <property type="match status" value="1"/>
</dbReference>
<dbReference type="Proteomes" id="UP000033699">
    <property type="component" value="Unassembled WGS sequence"/>
</dbReference>
<protein>
    <recommendedName>
        <fullName evidence="1">N-acetyltransferase domain-containing protein</fullName>
    </recommendedName>
</protein>
<feature type="domain" description="N-acetyltransferase" evidence="1">
    <location>
        <begin position="10"/>
        <end position="171"/>
    </location>
</feature>
<gene>
    <name evidence="2" type="ORF">VM95_04800</name>
</gene>
<evidence type="ECO:0000313" key="2">
    <source>
        <dbReference type="EMBL" id="KJS63050.1"/>
    </source>
</evidence>
<sequence length="185" mass="20659">MFAVPLAENAELRPLEPWQAPEFLAHIERGRAHIDPWIPWASFSTDLESARSTLQRYADRQNSDSGRIYGIWRDGTLVGGVMFVHFDAKSGTCEIGAWTEPAGEGGGLVTAAVRLLLDYAFTTRGLHRAEWWCSAANARSRAVAERVGMTRDGVLREWFLHNGVRHDKEVWGILAPEWAAATARD</sequence>
<dbReference type="InterPro" id="IPR051908">
    <property type="entry name" value="Ribosomal_N-acetyltransferase"/>
</dbReference>
<reference evidence="2 3" key="1">
    <citation type="submission" date="2015-02" db="EMBL/GenBank/DDBJ databases">
        <authorList>
            <person name="Ju K.-S."/>
            <person name="Doroghazi J.R."/>
            <person name="Metcalf W."/>
        </authorList>
    </citation>
    <scope>NUCLEOTIDE SEQUENCE [LARGE SCALE GENOMIC DNA]</scope>
    <source>
        <strain evidence="2 3">ATCC 31215</strain>
    </source>
</reference>
<dbReference type="AlphaFoldDB" id="A0A0F2TL99"/>
<keyword evidence="3" id="KW-1185">Reference proteome</keyword>
<dbReference type="OrthoDB" id="5191051at2"/>
<dbReference type="GO" id="GO:1990189">
    <property type="term" value="F:protein N-terminal-serine acetyltransferase activity"/>
    <property type="evidence" value="ECO:0007669"/>
    <property type="project" value="TreeGrafter"/>
</dbReference>
<dbReference type="InterPro" id="IPR000182">
    <property type="entry name" value="GNAT_dom"/>
</dbReference>
<dbReference type="InterPro" id="IPR016181">
    <property type="entry name" value="Acyl_CoA_acyltransferase"/>
</dbReference>
<dbReference type="RefSeq" id="WP_045692765.1">
    <property type="nucleotide sequence ID" value="NZ_JZKH01000006.1"/>
</dbReference>
<accession>A0A0F2TL99</accession>